<sequence length="766" mass="77493">MSIALYRKYRPATFGEVRGQEHVTDPLRQALRNGRINHAYLFSGPRGCGKTSSARILARSLNCDQGPTPDPCGECEACVALAPDGPGSIDVIEIDAASHGGVDDARDLRERAFFAPVNSRYKVYIIDEAHMVTREGFNALLKLVEEPPPHLKFVFATTEPDKVIGTIRSRTHHYPFRLIPPSTLRELMEEILTEEGVSFDQAALPLVVRAGAGSARDSLSILDQLLAGSGEDGITRDGAVALLGYTDSSLLAEMVDALGDRDGAAAFSLIDRVAEGGHDPRRFTADLLERVRDLVVLAAVPDALDKGLINVSPDAVEKMREQASRLGPAELTRAAEVLNQGLTEMRGATSPRLQLELTCARVLLPGAASPGDAGALAARLEQLERRVASAPVNPAPAPSAQAPQAPQAPPPAASPAPAASSAPAPAPAPSEPVREPDASPSAPAASPPAAPAPAPQAAAADDDWPEAVRPGEGAARQEAAPQAPPAPAPQPAPAGPTAPPAPSAPSSAQGGGPVDVGTLQASWGRVMEAVKSLRRFTWMVLSGSDVRPVGVEGNMVQLGFSRPNDAKGFSNSGSDAVVSKAIQQVLGAEVRVVAVTGNAPQGGAAPAPPGPLPPAGGPNGSGAPGAPGAPGGPAGPASPGGAGGTGAPGGSGDRPSGPGNGLGPESGTGGGAAPGPAPAAQQARRIATGLEEPPPDPYEDAAAAPPPDTAGAPGRAPAPAPEPQEPDEPDPENDLDDDGGPPPSALSLIESELGGKVIDEIDHNTG</sequence>
<dbReference type="InterPro" id="IPR003593">
    <property type="entry name" value="AAA+_ATPase"/>
</dbReference>
<evidence type="ECO:0000256" key="4">
    <source>
        <dbReference type="ARBA" id="ARBA00022705"/>
    </source>
</evidence>
<gene>
    <name evidence="11" type="primary">dnaX</name>
    <name evidence="14" type="ORF">O4U47_16575</name>
</gene>
<feature type="region of interest" description="Disordered" evidence="12">
    <location>
        <begin position="389"/>
        <end position="516"/>
    </location>
</feature>
<name>A0ABT4TNC2_9ACTN</name>
<feature type="domain" description="AAA+ ATPase" evidence="13">
    <location>
        <begin position="36"/>
        <end position="180"/>
    </location>
</feature>
<evidence type="ECO:0000256" key="11">
    <source>
        <dbReference type="RuleBase" id="RU364063"/>
    </source>
</evidence>
<keyword evidence="3 11" id="KW-0548">Nucleotidyltransferase</keyword>
<dbReference type="InterPro" id="IPR050238">
    <property type="entry name" value="DNA_Rep/Repair_Clamp_Loader"/>
</dbReference>
<feature type="region of interest" description="Disordered" evidence="12">
    <location>
        <begin position="601"/>
        <end position="766"/>
    </location>
</feature>
<proteinExistence type="inferred from homology"/>
<dbReference type="Pfam" id="PF13177">
    <property type="entry name" value="DNA_pol3_delta2"/>
    <property type="match status" value="1"/>
</dbReference>
<dbReference type="EMBL" id="JAQFWP010000030">
    <property type="protein sequence ID" value="MDA2806131.1"/>
    <property type="molecule type" value="Genomic_DNA"/>
</dbReference>
<dbReference type="EC" id="2.7.7.7" evidence="11"/>
<dbReference type="CDD" id="cd00009">
    <property type="entry name" value="AAA"/>
    <property type="match status" value="1"/>
</dbReference>
<dbReference type="InterPro" id="IPR022754">
    <property type="entry name" value="DNA_pol_III_gamma-3"/>
</dbReference>
<dbReference type="SMART" id="SM00382">
    <property type="entry name" value="AAA"/>
    <property type="match status" value="1"/>
</dbReference>
<dbReference type="PANTHER" id="PTHR11669:SF0">
    <property type="entry name" value="PROTEIN STICHEL-LIKE 2"/>
    <property type="match status" value="1"/>
</dbReference>
<protein>
    <recommendedName>
        <fullName evidence="11">DNA polymerase III subunit gamma/tau</fullName>
        <ecNumber evidence="11">2.7.7.7</ecNumber>
    </recommendedName>
</protein>
<dbReference type="InterPro" id="IPR008921">
    <property type="entry name" value="DNA_pol3_clamp-load_cplx_C"/>
</dbReference>
<evidence type="ECO:0000256" key="3">
    <source>
        <dbReference type="ARBA" id="ARBA00022695"/>
    </source>
</evidence>
<evidence type="ECO:0000256" key="6">
    <source>
        <dbReference type="ARBA" id="ARBA00022741"/>
    </source>
</evidence>
<evidence type="ECO:0000256" key="7">
    <source>
        <dbReference type="ARBA" id="ARBA00022833"/>
    </source>
</evidence>
<keyword evidence="5" id="KW-0479">Metal-binding</keyword>
<comment type="subunit">
    <text evidence="11">DNA polymerase III contains a core (composed of alpha, epsilon and theta chains) that associates with a tau subunit. This core dimerizes to form the POLIII' complex. PolIII' associates with the gamma complex (composed of gamma, delta, delta', psi and chi chains) and with the beta chain to form the complete DNA polymerase III complex.</text>
</comment>
<feature type="compositionally biased region" description="Pro residues" evidence="12">
    <location>
        <begin position="606"/>
        <end position="616"/>
    </location>
</feature>
<dbReference type="NCBIfam" id="TIGR02397">
    <property type="entry name" value="dnaX_nterm"/>
    <property type="match status" value="1"/>
</dbReference>
<evidence type="ECO:0000256" key="9">
    <source>
        <dbReference type="ARBA" id="ARBA00022932"/>
    </source>
</evidence>
<evidence type="ECO:0000256" key="1">
    <source>
        <dbReference type="ARBA" id="ARBA00006360"/>
    </source>
</evidence>
<dbReference type="Pfam" id="PF22608">
    <property type="entry name" value="DNAX_ATPase_lid"/>
    <property type="match status" value="1"/>
</dbReference>
<comment type="similarity">
    <text evidence="1 11">Belongs to the DnaX/STICHEL family.</text>
</comment>
<comment type="catalytic activity">
    <reaction evidence="10 11">
        <text>DNA(n) + a 2'-deoxyribonucleoside 5'-triphosphate = DNA(n+1) + diphosphate</text>
        <dbReference type="Rhea" id="RHEA:22508"/>
        <dbReference type="Rhea" id="RHEA-COMP:17339"/>
        <dbReference type="Rhea" id="RHEA-COMP:17340"/>
        <dbReference type="ChEBI" id="CHEBI:33019"/>
        <dbReference type="ChEBI" id="CHEBI:61560"/>
        <dbReference type="ChEBI" id="CHEBI:173112"/>
        <dbReference type="EC" id="2.7.7.7"/>
    </reaction>
</comment>
<organism evidence="14 15">
    <name type="scientific">Nocardiopsis suaedae</name>
    <dbReference type="NCBI Taxonomy" id="3018444"/>
    <lineage>
        <taxon>Bacteria</taxon>
        <taxon>Bacillati</taxon>
        <taxon>Actinomycetota</taxon>
        <taxon>Actinomycetes</taxon>
        <taxon>Streptosporangiales</taxon>
        <taxon>Nocardiopsidaceae</taxon>
        <taxon>Nocardiopsis</taxon>
    </lineage>
</organism>
<accession>A0ABT4TNC2</accession>
<keyword evidence="2 11" id="KW-0808">Transferase</keyword>
<dbReference type="Gene3D" id="3.40.50.300">
    <property type="entry name" value="P-loop containing nucleotide triphosphate hydrolases"/>
    <property type="match status" value="1"/>
</dbReference>
<keyword evidence="15" id="KW-1185">Reference proteome</keyword>
<keyword evidence="4 11" id="KW-0235">DNA replication</keyword>
<evidence type="ECO:0000313" key="14">
    <source>
        <dbReference type="EMBL" id="MDA2806131.1"/>
    </source>
</evidence>
<keyword evidence="8 11" id="KW-0067">ATP-binding</keyword>
<keyword evidence="9 11" id="KW-0239">DNA-directed DNA polymerase</keyword>
<dbReference type="RefSeq" id="WP_270678776.1">
    <property type="nucleotide sequence ID" value="NZ_JAQFWP010000030.1"/>
</dbReference>
<feature type="compositionally biased region" description="Acidic residues" evidence="12">
    <location>
        <begin position="724"/>
        <end position="739"/>
    </location>
</feature>
<feature type="compositionally biased region" description="Pro residues" evidence="12">
    <location>
        <begin position="445"/>
        <end position="454"/>
    </location>
</feature>
<dbReference type="SUPFAM" id="SSF52540">
    <property type="entry name" value="P-loop containing nucleoside triphosphate hydrolases"/>
    <property type="match status" value="1"/>
</dbReference>
<dbReference type="Gene3D" id="1.20.272.10">
    <property type="match status" value="1"/>
</dbReference>
<dbReference type="InterPro" id="IPR012763">
    <property type="entry name" value="DNA_pol_III_sug/sutau_N"/>
</dbReference>
<dbReference type="PANTHER" id="PTHR11669">
    <property type="entry name" value="REPLICATION FACTOR C / DNA POLYMERASE III GAMMA-TAU SUBUNIT"/>
    <property type="match status" value="1"/>
</dbReference>
<reference evidence="14" key="1">
    <citation type="submission" date="2023-01" db="EMBL/GenBank/DDBJ databases">
        <title>Draft genome sequence of Nocardiopsis sp. LSu2-4 isolated from halophytes.</title>
        <authorList>
            <person name="Duangmal K."/>
            <person name="Chantavorakit T."/>
        </authorList>
    </citation>
    <scope>NUCLEOTIDE SEQUENCE</scope>
    <source>
        <strain evidence="14">LSu2-4</strain>
    </source>
</reference>
<comment type="function">
    <text evidence="11">DNA polymerase III is a complex, multichain enzyme responsible for most of the replicative synthesis in bacteria. This DNA polymerase also exhibits 3' to 5' exonuclease activity.</text>
</comment>
<dbReference type="NCBIfam" id="NF005846">
    <property type="entry name" value="PRK07764.1-6"/>
    <property type="match status" value="1"/>
</dbReference>
<feature type="compositionally biased region" description="Pro residues" evidence="12">
    <location>
        <begin position="482"/>
        <end position="503"/>
    </location>
</feature>
<dbReference type="InterPro" id="IPR027417">
    <property type="entry name" value="P-loop_NTPase"/>
</dbReference>
<dbReference type="GO" id="GO:0003887">
    <property type="term" value="F:DNA-directed DNA polymerase activity"/>
    <property type="evidence" value="ECO:0007669"/>
    <property type="project" value="UniProtKB-EC"/>
</dbReference>
<dbReference type="Pfam" id="PF12169">
    <property type="entry name" value="DNA_pol3_gamma3"/>
    <property type="match status" value="1"/>
</dbReference>
<evidence type="ECO:0000256" key="12">
    <source>
        <dbReference type="SAM" id="MobiDB-lite"/>
    </source>
</evidence>
<evidence type="ECO:0000256" key="5">
    <source>
        <dbReference type="ARBA" id="ARBA00022723"/>
    </source>
</evidence>
<evidence type="ECO:0000313" key="15">
    <source>
        <dbReference type="Proteomes" id="UP001165685"/>
    </source>
</evidence>
<dbReference type="Proteomes" id="UP001165685">
    <property type="component" value="Unassembled WGS sequence"/>
</dbReference>
<comment type="caution">
    <text evidence="14">The sequence shown here is derived from an EMBL/GenBank/DDBJ whole genome shotgun (WGS) entry which is preliminary data.</text>
</comment>
<evidence type="ECO:0000256" key="8">
    <source>
        <dbReference type="ARBA" id="ARBA00022840"/>
    </source>
</evidence>
<feature type="compositionally biased region" description="Gly residues" evidence="12">
    <location>
        <begin position="617"/>
        <end position="673"/>
    </location>
</feature>
<feature type="compositionally biased region" description="Low complexity" evidence="12">
    <location>
        <begin position="470"/>
        <end position="481"/>
    </location>
</feature>
<keyword evidence="7" id="KW-0862">Zinc</keyword>
<evidence type="ECO:0000256" key="10">
    <source>
        <dbReference type="ARBA" id="ARBA00049244"/>
    </source>
</evidence>
<evidence type="ECO:0000256" key="2">
    <source>
        <dbReference type="ARBA" id="ARBA00022679"/>
    </source>
</evidence>
<dbReference type="InterPro" id="IPR045085">
    <property type="entry name" value="HLD_clamp_pol_III_gamma_tau"/>
</dbReference>
<feature type="compositionally biased region" description="Basic and acidic residues" evidence="12">
    <location>
        <begin position="757"/>
        <end position="766"/>
    </location>
</feature>
<keyword evidence="6 11" id="KW-0547">Nucleotide-binding</keyword>
<dbReference type="CDD" id="cd18137">
    <property type="entry name" value="HLD_clamp_pol_III_gamma_tau"/>
    <property type="match status" value="1"/>
</dbReference>
<feature type="compositionally biased region" description="Low complexity" evidence="12">
    <location>
        <begin position="389"/>
        <end position="405"/>
    </location>
</feature>
<dbReference type="SUPFAM" id="SSF48019">
    <property type="entry name" value="post-AAA+ oligomerization domain-like"/>
    <property type="match status" value="1"/>
</dbReference>
<evidence type="ECO:0000259" key="13">
    <source>
        <dbReference type="SMART" id="SM00382"/>
    </source>
</evidence>
<dbReference type="Gene3D" id="1.10.8.60">
    <property type="match status" value="1"/>
</dbReference>